<evidence type="ECO:0000313" key="2">
    <source>
        <dbReference type="EMBL" id="GAI78656.1"/>
    </source>
</evidence>
<feature type="transmembrane region" description="Helical" evidence="1">
    <location>
        <begin position="61"/>
        <end position="82"/>
    </location>
</feature>
<accession>X1SHN2</accession>
<reference evidence="2" key="1">
    <citation type="journal article" date="2014" name="Front. Microbiol.">
        <title>High frequency of phylogenetically diverse reductive dehalogenase-homologous genes in deep subseafloor sedimentary metagenomes.</title>
        <authorList>
            <person name="Kawai M."/>
            <person name="Futagami T."/>
            <person name="Toyoda A."/>
            <person name="Takaki Y."/>
            <person name="Nishi S."/>
            <person name="Hori S."/>
            <person name="Arai W."/>
            <person name="Tsubouchi T."/>
            <person name="Morono Y."/>
            <person name="Uchiyama I."/>
            <person name="Ito T."/>
            <person name="Fujiyama A."/>
            <person name="Inagaki F."/>
            <person name="Takami H."/>
        </authorList>
    </citation>
    <scope>NUCLEOTIDE SEQUENCE</scope>
    <source>
        <strain evidence="2">Expedition CK06-06</strain>
    </source>
</reference>
<dbReference type="EMBL" id="BARW01007968">
    <property type="protein sequence ID" value="GAI78656.1"/>
    <property type="molecule type" value="Genomic_DNA"/>
</dbReference>
<keyword evidence="1" id="KW-0472">Membrane</keyword>
<gene>
    <name evidence="2" type="ORF">S12H4_16470</name>
</gene>
<evidence type="ECO:0000256" key="1">
    <source>
        <dbReference type="SAM" id="Phobius"/>
    </source>
</evidence>
<dbReference type="AlphaFoldDB" id="X1SHN2"/>
<comment type="caution">
    <text evidence="2">The sequence shown here is derived from an EMBL/GenBank/DDBJ whole genome shotgun (WGS) entry which is preliminary data.</text>
</comment>
<name>X1SHN2_9ZZZZ</name>
<keyword evidence="1" id="KW-1133">Transmembrane helix</keyword>
<sequence>MLMTMSFAKATIPVKAIPIINPCLSVASSPRKSAGKKMVTMERKMPAIEIKARGPVLINHFFLLYSILLAINPAMIGIIIMLNIENIISTKSIGTSLPARIFIKKGVITGDISVEQEVIVTESATLPPAR</sequence>
<organism evidence="2">
    <name type="scientific">marine sediment metagenome</name>
    <dbReference type="NCBI Taxonomy" id="412755"/>
    <lineage>
        <taxon>unclassified sequences</taxon>
        <taxon>metagenomes</taxon>
        <taxon>ecological metagenomes</taxon>
    </lineage>
</organism>
<protein>
    <submittedName>
        <fullName evidence="2">Uncharacterized protein</fullName>
    </submittedName>
</protein>
<proteinExistence type="predicted"/>
<keyword evidence="1" id="KW-0812">Transmembrane</keyword>